<dbReference type="Gene3D" id="2.40.100.20">
    <property type="match status" value="1"/>
</dbReference>
<evidence type="ECO:0000313" key="2">
    <source>
        <dbReference type="EMBL" id="HIY79353.1"/>
    </source>
</evidence>
<dbReference type="SUPFAM" id="SSF50891">
    <property type="entry name" value="Cyclophilin-like"/>
    <property type="match status" value="1"/>
</dbReference>
<dbReference type="Proteomes" id="UP000824133">
    <property type="component" value="Unassembled WGS sequence"/>
</dbReference>
<reference evidence="2" key="2">
    <citation type="submission" date="2021-04" db="EMBL/GenBank/DDBJ databases">
        <authorList>
            <person name="Gilroy R."/>
        </authorList>
    </citation>
    <scope>NUCLEOTIDE SEQUENCE</scope>
    <source>
        <strain evidence="2">ChiHjej10B9-743</strain>
    </source>
</reference>
<dbReference type="Pfam" id="PF18050">
    <property type="entry name" value="Cyclophil_like2"/>
    <property type="match status" value="1"/>
</dbReference>
<organism evidence="2 3">
    <name type="scientific">Candidatus Olsenella excrementavium</name>
    <dbReference type="NCBI Taxonomy" id="2838709"/>
    <lineage>
        <taxon>Bacteria</taxon>
        <taxon>Bacillati</taxon>
        <taxon>Actinomycetota</taxon>
        <taxon>Coriobacteriia</taxon>
        <taxon>Coriobacteriales</taxon>
        <taxon>Atopobiaceae</taxon>
        <taxon>Olsenella</taxon>
    </lineage>
</organism>
<gene>
    <name evidence="2" type="ORF">IAA42_02855</name>
</gene>
<sequence>MGRGIVVRLGDVTVRALLNDTPAARALAEHLPLTLRMCVSTVGCCGALPFSLPADPALVHRGWTDGDLNYNPAGGWLAIFFDDERNSMRYGGQLTIGRVEGPLEPLRALEGRIDALIETDERRVIPETN</sequence>
<reference evidence="2" key="1">
    <citation type="journal article" date="2021" name="PeerJ">
        <title>Extensive microbial diversity within the chicken gut microbiome revealed by metagenomics and culture.</title>
        <authorList>
            <person name="Gilroy R."/>
            <person name="Ravi A."/>
            <person name="Getino M."/>
            <person name="Pursley I."/>
            <person name="Horton D.L."/>
            <person name="Alikhan N.F."/>
            <person name="Baker D."/>
            <person name="Gharbi K."/>
            <person name="Hall N."/>
            <person name="Watson M."/>
            <person name="Adriaenssens E.M."/>
            <person name="Foster-Nyarko E."/>
            <person name="Jarju S."/>
            <person name="Secka A."/>
            <person name="Antonio M."/>
            <person name="Oren A."/>
            <person name="Chaudhuri R.R."/>
            <person name="La Ragione R."/>
            <person name="Hildebrand F."/>
            <person name="Pallen M.J."/>
        </authorList>
    </citation>
    <scope>NUCLEOTIDE SEQUENCE</scope>
    <source>
        <strain evidence="2">ChiHjej10B9-743</strain>
    </source>
</reference>
<comment type="caution">
    <text evidence="2">The sequence shown here is derived from an EMBL/GenBank/DDBJ whole genome shotgun (WGS) entry which is preliminary data.</text>
</comment>
<evidence type="ECO:0000259" key="1">
    <source>
        <dbReference type="Pfam" id="PF18050"/>
    </source>
</evidence>
<proteinExistence type="predicted"/>
<dbReference type="AlphaFoldDB" id="A0A9D1ZAQ9"/>
<protein>
    <recommendedName>
        <fullName evidence="1">Cyclophilin-like domain-containing protein</fullName>
    </recommendedName>
</protein>
<dbReference type="InterPro" id="IPR041183">
    <property type="entry name" value="Cyclophilin-like"/>
</dbReference>
<accession>A0A9D1ZAQ9</accession>
<dbReference type="InterPro" id="IPR029000">
    <property type="entry name" value="Cyclophilin-like_dom_sf"/>
</dbReference>
<feature type="domain" description="Cyclophilin-like" evidence="1">
    <location>
        <begin position="8"/>
        <end position="117"/>
    </location>
</feature>
<name>A0A9D1ZAQ9_9ACTN</name>
<evidence type="ECO:0000313" key="3">
    <source>
        <dbReference type="Proteomes" id="UP000824133"/>
    </source>
</evidence>
<dbReference type="EMBL" id="DXCP01000020">
    <property type="protein sequence ID" value="HIY79353.1"/>
    <property type="molecule type" value="Genomic_DNA"/>
</dbReference>